<proteinExistence type="predicted"/>
<accession>A0ABD1F2R0</accession>
<dbReference type="Proteomes" id="UP001566132">
    <property type="component" value="Unassembled WGS sequence"/>
</dbReference>
<reference evidence="1 2" key="1">
    <citation type="submission" date="2024-05" db="EMBL/GenBank/DDBJ databases">
        <title>Genetic variation in Jamaican populations of the coffee berry borer (Hypothenemus hampei).</title>
        <authorList>
            <person name="Errbii M."/>
            <person name="Myrie A."/>
        </authorList>
    </citation>
    <scope>NUCLEOTIDE SEQUENCE [LARGE SCALE GENOMIC DNA]</scope>
    <source>
        <strain evidence="1">JA-Hopewell-2020-01-JO</strain>
        <tissue evidence="1">Whole body</tissue>
    </source>
</reference>
<keyword evidence="2" id="KW-1185">Reference proteome</keyword>
<evidence type="ECO:0000313" key="1">
    <source>
        <dbReference type="EMBL" id="KAL1509536.1"/>
    </source>
</evidence>
<name>A0ABD1F2R0_HYPHA</name>
<evidence type="ECO:0000313" key="2">
    <source>
        <dbReference type="Proteomes" id="UP001566132"/>
    </source>
</evidence>
<organism evidence="1 2">
    <name type="scientific">Hypothenemus hampei</name>
    <name type="common">Coffee berry borer</name>
    <dbReference type="NCBI Taxonomy" id="57062"/>
    <lineage>
        <taxon>Eukaryota</taxon>
        <taxon>Metazoa</taxon>
        <taxon>Ecdysozoa</taxon>
        <taxon>Arthropoda</taxon>
        <taxon>Hexapoda</taxon>
        <taxon>Insecta</taxon>
        <taxon>Pterygota</taxon>
        <taxon>Neoptera</taxon>
        <taxon>Endopterygota</taxon>
        <taxon>Coleoptera</taxon>
        <taxon>Polyphaga</taxon>
        <taxon>Cucujiformia</taxon>
        <taxon>Curculionidae</taxon>
        <taxon>Scolytinae</taxon>
        <taxon>Hypothenemus</taxon>
    </lineage>
</organism>
<protein>
    <submittedName>
        <fullName evidence="1">Uncharacterized protein</fullName>
    </submittedName>
</protein>
<comment type="caution">
    <text evidence="1">The sequence shown here is derived from an EMBL/GenBank/DDBJ whole genome shotgun (WGS) entry which is preliminary data.</text>
</comment>
<sequence>MADGLHAGDSVGDVIEKTSVKNYEIVMDYKKTIDESVNGREDASVNVNAFYTKRDSAKLFVNLSAKNGSKHEGLLLAGSEEDCRKKRCVDRYDSSESSDSGLLEEYCSEWLAALFWDLCSLCFSVLGCQVEYKHDRKFLKDEKLNGWISTDVADENIDVVQCLLQESR</sequence>
<dbReference type="AlphaFoldDB" id="A0ABD1F2R0"/>
<gene>
    <name evidence="1" type="ORF">ABEB36_004251</name>
</gene>
<dbReference type="EMBL" id="JBDJPC010000003">
    <property type="protein sequence ID" value="KAL1509536.1"/>
    <property type="molecule type" value="Genomic_DNA"/>
</dbReference>